<dbReference type="Proteomes" id="UP001500556">
    <property type="component" value="Unassembled WGS sequence"/>
</dbReference>
<keyword evidence="4" id="KW-1185">Reference proteome</keyword>
<dbReference type="PROSITE" id="PS50006">
    <property type="entry name" value="FHA_DOMAIN"/>
    <property type="match status" value="1"/>
</dbReference>
<dbReference type="InterPro" id="IPR000792">
    <property type="entry name" value="Tscrpt_reg_LuxR_C"/>
</dbReference>
<organism evidence="3 4">
    <name type="scientific">Pedococcus ginsenosidimutans</name>
    <dbReference type="NCBI Taxonomy" id="490570"/>
    <lineage>
        <taxon>Bacteria</taxon>
        <taxon>Bacillati</taxon>
        <taxon>Actinomycetota</taxon>
        <taxon>Actinomycetes</taxon>
        <taxon>Micrococcales</taxon>
        <taxon>Intrasporangiaceae</taxon>
        <taxon>Pedococcus</taxon>
    </lineage>
</organism>
<sequence>MTGGSGEGDDAAAVPAPRAADAGWANGCAVFYRDAEGSLQVLSLEPLASVTIGRDSGCDLRIRWDESVSRVHAELVRVGLHWAVVDDGLSRNGTFLNGERVSGRRRLHDGDTLVLGDTSFSFRDVRAGTSQLTSVQAEVLTTASLSPTQRSILTALCRPYRNQSAYATPASNLEIAGELFLSVDAVKTQLRTLFQKFHIEDLPQNQKRAKLVERAFALGLVTQRDL</sequence>
<name>A0ABP8XUE3_9MICO</name>
<evidence type="ECO:0000259" key="2">
    <source>
        <dbReference type="PROSITE" id="PS50006"/>
    </source>
</evidence>
<dbReference type="SMART" id="SM00240">
    <property type="entry name" value="FHA"/>
    <property type="match status" value="1"/>
</dbReference>
<proteinExistence type="predicted"/>
<reference evidence="4" key="1">
    <citation type="journal article" date="2019" name="Int. J. Syst. Evol. Microbiol.">
        <title>The Global Catalogue of Microorganisms (GCM) 10K type strain sequencing project: providing services to taxonomists for standard genome sequencing and annotation.</title>
        <authorList>
            <consortium name="The Broad Institute Genomics Platform"/>
            <consortium name="The Broad Institute Genome Sequencing Center for Infectious Disease"/>
            <person name="Wu L."/>
            <person name="Ma J."/>
        </authorList>
    </citation>
    <scope>NUCLEOTIDE SEQUENCE [LARGE SCALE GENOMIC DNA]</scope>
    <source>
        <strain evidence="4">JCM 18961</strain>
    </source>
</reference>
<dbReference type="RefSeq" id="WP_345501551.1">
    <property type="nucleotide sequence ID" value="NZ_BAABLO010000004.1"/>
</dbReference>
<dbReference type="CDD" id="cd00060">
    <property type="entry name" value="FHA"/>
    <property type="match status" value="1"/>
</dbReference>
<dbReference type="Pfam" id="PF00498">
    <property type="entry name" value="FHA"/>
    <property type="match status" value="1"/>
</dbReference>
<dbReference type="InterPro" id="IPR008984">
    <property type="entry name" value="SMAD_FHA_dom_sf"/>
</dbReference>
<accession>A0ABP8XUE3</accession>
<comment type="caution">
    <text evidence="3">The sequence shown here is derived from an EMBL/GenBank/DDBJ whole genome shotgun (WGS) entry which is preliminary data.</text>
</comment>
<dbReference type="SMART" id="SM00421">
    <property type="entry name" value="HTH_LUXR"/>
    <property type="match status" value="1"/>
</dbReference>
<dbReference type="SUPFAM" id="SSF49879">
    <property type="entry name" value="SMAD/FHA domain"/>
    <property type="match status" value="1"/>
</dbReference>
<protein>
    <recommendedName>
        <fullName evidence="2">FHA domain-containing protein</fullName>
    </recommendedName>
</protein>
<evidence type="ECO:0000313" key="4">
    <source>
        <dbReference type="Proteomes" id="UP001500556"/>
    </source>
</evidence>
<dbReference type="InterPro" id="IPR050923">
    <property type="entry name" value="Cell_Proc_Reg/RNA_Proc"/>
</dbReference>
<dbReference type="InterPro" id="IPR000253">
    <property type="entry name" value="FHA_dom"/>
</dbReference>
<dbReference type="Gene3D" id="1.10.10.10">
    <property type="entry name" value="Winged helix-like DNA-binding domain superfamily/Winged helix DNA-binding domain"/>
    <property type="match status" value="1"/>
</dbReference>
<gene>
    <name evidence="3" type="ORF">GCM10025782_09710</name>
</gene>
<dbReference type="EMBL" id="BAABLO010000004">
    <property type="protein sequence ID" value="GAA4715242.1"/>
    <property type="molecule type" value="Genomic_DNA"/>
</dbReference>
<feature type="domain" description="FHA" evidence="2">
    <location>
        <begin position="50"/>
        <end position="101"/>
    </location>
</feature>
<dbReference type="InterPro" id="IPR036388">
    <property type="entry name" value="WH-like_DNA-bd_sf"/>
</dbReference>
<dbReference type="SUPFAM" id="SSF46894">
    <property type="entry name" value="C-terminal effector domain of the bipartite response regulators"/>
    <property type="match status" value="1"/>
</dbReference>
<dbReference type="Gene3D" id="2.60.200.20">
    <property type="match status" value="1"/>
</dbReference>
<evidence type="ECO:0000256" key="1">
    <source>
        <dbReference type="ARBA" id="ARBA00022553"/>
    </source>
</evidence>
<evidence type="ECO:0000313" key="3">
    <source>
        <dbReference type="EMBL" id="GAA4715242.1"/>
    </source>
</evidence>
<dbReference type="PANTHER" id="PTHR23308">
    <property type="entry name" value="NUCLEAR INHIBITOR OF PROTEIN PHOSPHATASE-1"/>
    <property type="match status" value="1"/>
</dbReference>
<dbReference type="InterPro" id="IPR016032">
    <property type="entry name" value="Sig_transdc_resp-reg_C-effctor"/>
</dbReference>
<keyword evidence="1" id="KW-0597">Phosphoprotein</keyword>